<keyword evidence="1 4" id="KW-0378">Hydrolase</keyword>
<dbReference type="SUPFAM" id="SSF53187">
    <property type="entry name" value="Zn-dependent exopeptidases"/>
    <property type="match status" value="1"/>
</dbReference>
<dbReference type="OrthoDB" id="9776731at2"/>
<dbReference type="InterPro" id="IPR011650">
    <property type="entry name" value="Peptidase_M20_dimer"/>
</dbReference>
<dbReference type="FunFam" id="3.30.70.360:FF:000001">
    <property type="entry name" value="N-acetyldiaminopimelate deacetylase"/>
    <property type="match status" value="1"/>
</dbReference>
<dbReference type="InterPro" id="IPR036264">
    <property type="entry name" value="Bact_exopeptidase_dim_dom"/>
</dbReference>
<proteinExistence type="predicted"/>
<keyword evidence="5" id="KW-1185">Reference proteome</keyword>
<sequence>MNLQENIKTLAQKYAPDFVEVRRYLHQNPELSFQEFKTSAHIKKQLQDIGITDFVSVAETGILATVHGHAQGETLLLRADMDALPIQEANSISYASKNTGVMHACGHDVHSASLLLCAKILFELRDRFKGTVKLLFQPGEEVMPGGASLVMKETEYQELGIVPHIGQHVQPNIPVGKVGFCSGKFMASMDELFIKVTGKGGHAAMPEHFIDPVLIASHLIVAAQQLVSRMGSPKVPSVLSFGKVCANGAINIIPDEVTIEGTFRTMDREWRKVALKKLEHMLTSIAEGMGGKCELRINHGYPYLENDKALTEEMKSSAVSYVGQDNVVSLDQWMAAEDFAYYAEKQPACFYLLGVGNEAENITSGLHTATFNIDETALELGGGLMAWLALNHLGQH</sequence>
<dbReference type="PANTHER" id="PTHR11014:SF63">
    <property type="entry name" value="METALLOPEPTIDASE, PUTATIVE (AFU_ORTHOLOGUE AFUA_6G09600)-RELATED"/>
    <property type="match status" value="1"/>
</dbReference>
<dbReference type="InterPro" id="IPR017439">
    <property type="entry name" value="Amidohydrolase"/>
</dbReference>
<dbReference type="AlphaFoldDB" id="A0A1G9S7W4"/>
<dbReference type="NCBIfam" id="TIGR01891">
    <property type="entry name" value="amidohydrolases"/>
    <property type="match status" value="1"/>
</dbReference>
<dbReference type="STRING" id="192904.SAMN04488514_107144"/>
<evidence type="ECO:0000256" key="1">
    <source>
        <dbReference type="ARBA" id="ARBA00022801"/>
    </source>
</evidence>
<protein>
    <submittedName>
        <fullName evidence="4">Amidohydrolase</fullName>
    </submittedName>
</protein>
<feature type="binding site" evidence="2">
    <location>
        <position position="367"/>
    </location>
    <ligand>
        <name>Mn(2+)</name>
        <dbReference type="ChEBI" id="CHEBI:29035"/>
        <label>2</label>
    </ligand>
</feature>
<dbReference type="Pfam" id="PF01546">
    <property type="entry name" value="Peptidase_M20"/>
    <property type="match status" value="1"/>
</dbReference>
<dbReference type="PANTHER" id="PTHR11014">
    <property type="entry name" value="PEPTIDASE M20 FAMILY MEMBER"/>
    <property type="match status" value="1"/>
</dbReference>
<dbReference type="GO" id="GO:0046872">
    <property type="term" value="F:metal ion binding"/>
    <property type="evidence" value="ECO:0007669"/>
    <property type="project" value="UniProtKB-KW"/>
</dbReference>
<name>A0A1G9S7W4_9FLAO</name>
<dbReference type="Pfam" id="PF07687">
    <property type="entry name" value="M20_dimer"/>
    <property type="match status" value="1"/>
</dbReference>
<evidence type="ECO:0000256" key="2">
    <source>
        <dbReference type="PIRSR" id="PIRSR005962-1"/>
    </source>
</evidence>
<dbReference type="PIRSF" id="PIRSF005962">
    <property type="entry name" value="Pept_M20D_amidohydro"/>
    <property type="match status" value="1"/>
</dbReference>
<evidence type="ECO:0000313" key="5">
    <source>
        <dbReference type="Proteomes" id="UP000199440"/>
    </source>
</evidence>
<feature type="binding site" evidence="2">
    <location>
        <position position="168"/>
    </location>
    <ligand>
        <name>Mn(2+)</name>
        <dbReference type="ChEBI" id="CHEBI:29035"/>
        <label>2</label>
    </ligand>
</feature>
<gene>
    <name evidence="4" type="ORF">SAMN04488514_107144</name>
</gene>
<reference evidence="5" key="1">
    <citation type="submission" date="2016-10" db="EMBL/GenBank/DDBJ databases">
        <authorList>
            <person name="Varghese N."/>
            <person name="Submissions S."/>
        </authorList>
    </citation>
    <scope>NUCLEOTIDE SEQUENCE [LARGE SCALE GENOMIC DNA]</scope>
    <source>
        <strain evidence="5">DSM 19886</strain>
    </source>
</reference>
<comment type="cofactor">
    <cofactor evidence="2">
        <name>Mn(2+)</name>
        <dbReference type="ChEBI" id="CHEBI:29035"/>
    </cofactor>
    <text evidence="2">The Mn(2+) ion enhances activity.</text>
</comment>
<organism evidence="4 5">
    <name type="scientific">Kriegella aquimaris</name>
    <dbReference type="NCBI Taxonomy" id="192904"/>
    <lineage>
        <taxon>Bacteria</taxon>
        <taxon>Pseudomonadati</taxon>
        <taxon>Bacteroidota</taxon>
        <taxon>Flavobacteriia</taxon>
        <taxon>Flavobacteriales</taxon>
        <taxon>Flavobacteriaceae</taxon>
        <taxon>Kriegella</taxon>
    </lineage>
</organism>
<feature type="binding site" evidence="2">
    <location>
        <position position="141"/>
    </location>
    <ligand>
        <name>Mn(2+)</name>
        <dbReference type="ChEBI" id="CHEBI:29035"/>
        <label>2</label>
    </ligand>
</feature>
<keyword evidence="2" id="KW-0479">Metal-binding</keyword>
<dbReference type="GO" id="GO:0019877">
    <property type="term" value="P:diaminopimelate biosynthetic process"/>
    <property type="evidence" value="ECO:0007669"/>
    <property type="project" value="UniProtKB-ARBA"/>
</dbReference>
<dbReference type="RefSeq" id="WP_089890923.1">
    <property type="nucleotide sequence ID" value="NZ_FNGV01000007.1"/>
</dbReference>
<dbReference type="CDD" id="cd03886">
    <property type="entry name" value="M20_Acy1"/>
    <property type="match status" value="1"/>
</dbReference>
<evidence type="ECO:0000313" key="4">
    <source>
        <dbReference type="EMBL" id="SDM31397.1"/>
    </source>
</evidence>
<dbReference type="SUPFAM" id="SSF55031">
    <property type="entry name" value="Bacterial exopeptidase dimerisation domain"/>
    <property type="match status" value="1"/>
</dbReference>
<evidence type="ECO:0000259" key="3">
    <source>
        <dbReference type="Pfam" id="PF07687"/>
    </source>
</evidence>
<keyword evidence="2" id="KW-0464">Manganese</keyword>
<dbReference type="GO" id="GO:0050118">
    <property type="term" value="F:N-acetyldiaminopimelate deacetylase activity"/>
    <property type="evidence" value="ECO:0007669"/>
    <property type="project" value="UniProtKB-ARBA"/>
</dbReference>
<accession>A0A1G9S7W4</accession>
<dbReference type="Gene3D" id="3.30.70.360">
    <property type="match status" value="1"/>
</dbReference>
<dbReference type="EMBL" id="FNGV01000007">
    <property type="protein sequence ID" value="SDM31397.1"/>
    <property type="molecule type" value="Genomic_DNA"/>
</dbReference>
<feature type="domain" description="Peptidase M20 dimerisation" evidence="3">
    <location>
        <begin position="194"/>
        <end position="286"/>
    </location>
</feature>
<dbReference type="InterPro" id="IPR002933">
    <property type="entry name" value="Peptidase_M20"/>
</dbReference>
<dbReference type="Gene3D" id="3.40.630.10">
    <property type="entry name" value="Zn peptidases"/>
    <property type="match status" value="1"/>
</dbReference>
<feature type="binding site" evidence="2">
    <location>
        <position position="107"/>
    </location>
    <ligand>
        <name>Mn(2+)</name>
        <dbReference type="ChEBI" id="CHEBI:29035"/>
        <label>2</label>
    </ligand>
</feature>
<feature type="binding site" evidence="2">
    <location>
        <position position="105"/>
    </location>
    <ligand>
        <name>Mn(2+)</name>
        <dbReference type="ChEBI" id="CHEBI:29035"/>
        <label>2</label>
    </ligand>
</feature>
<dbReference type="Proteomes" id="UP000199440">
    <property type="component" value="Unassembled WGS sequence"/>
</dbReference>